<keyword evidence="1" id="KW-0812">Transmembrane</keyword>
<dbReference type="AlphaFoldDB" id="Q12QD0"/>
<evidence type="ECO:0000313" key="3">
    <source>
        <dbReference type="Proteomes" id="UP000001982"/>
    </source>
</evidence>
<sequence length="152" mass="16652">MKSKYGVTFLVLAALISVGTAIAHMSCLFFGPECFSAQMAPVQIIESARNGTWLAPIGTIFVSVIFSVVGLYALSGAGMIRKLPLLRLGIYTIAALCIIRGVLPLQLWIRHPDMVNSVVFYTGMIWLVTGLLFLFGYLLVRKSACCEVKRHP</sequence>
<name>Q12QD0_SHEDO</name>
<keyword evidence="3" id="KW-1185">Reference proteome</keyword>
<dbReference type="STRING" id="318161.Sden_1058"/>
<keyword evidence="1" id="KW-0472">Membrane</keyword>
<dbReference type="HOGENOM" id="CLU_145285_0_0_6"/>
<gene>
    <name evidence="2" type="ordered locus">Sden_1058</name>
</gene>
<feature type="transmembrane region" description="Helical" evidence="1">
    <location>
        <begin position="118"/>
        <end position="140"/>
    </location>
</feature>
<dbReference type="eggNOG" id="ENOG5032WSG">
    <property type="taxonomic scope" value="Bacteria"/>
</dbReference>
<organism evidence="2 3">
    <name type="scientific">Shewanella denitrificans (strain OS217 / ATCC BAA-1090 / DSM 15013)</name>
    <dbReference type="NCBI Taxonomy" id="318161"/>
    <lineage>
        <taxon>Bacteria</taxon>
        <taxon>Pseudomonadati</taxon>
        <taxon>Pseudomonadota</taxon>
        <taxon>Gammaproteobacteria</taxon>
        <taxon>Alteromonadales</taxon>
        <taxon>Shewanellaceae</taxon>
        <taxon>Shewanella</taxon>
    </lineage>
</organism>
<dbReference type="KEGG" id="sdn:Sden_1058"/>
<protein>
    <submittedName>
        <fullName evidence="2">Uncharacterized protein</fullName>
    </submittedName>
</protein>
<dbReference type="Proteomes" id="UP000001982">
    <property type="component" value="Chromosome"/>
</dbReference>
<dbReference type="OrthoDB" id="5457135at2"/>
<accession>Q12QD0</accession>
<dbReference type="EMBL" id="CP000302">
    <property type="protein sequence ID" value="ABE54346.1"/>
    <property type="molecule type" value="Genomic_DNA"/>
</dbReference>
<keyword evidence="1" id="KW-1133">Transmembrane helix</keyword>
<feature type="transmembrane region" description="Helical" evidence="1">
    <location>
        <begin position="52"/>
        <end position="73"/>
    </location>
</feature>
<feature type="transmembrane region" description="Helical" evidence="1">
    <location>
        <begin position="85"/>
        <end position="103"/>
    </location>
</feature>
<evidence type="ECO:0000313" key="2">
    <source>
        <dbReference type="EMBL" id="ABE54346.1"/>
    </source>
</evidence>
<evidence type="ECO:0000256" key="1">
    <source>
        <dbReference type="SAM" id="Phobius"/>
    </source>
</evidence>
<dbReference type="RefSeq" id="WP_011495508.1">
    <property type="nucleotide sequence ID" value="NC_007954.1"/>
</dbReference>
<reference evidence="2 3" key="1">
    <citation type="submission" date="2006-03" db="EMBL/GenBank/DDBJ databases">
        <title>Complete sequence of Shewanella denitrificans OS217.</title>
        <authorList>
            <consortium name="US DOE Joint Genome Institute"/>
            <person name="Copeland A."/>
            <person name="Lucas S."/>
            <person name="Lapidus A."/>
            <person name="Barry K."/>
            <person name="Detter J.C."/>
            <person name="Glavina del Rio T."/>
            <person name="Hammon N."/>
            <person name="Israni S."/>
            <person name="Dalin E."/>
            <person name="Tice H."/>
            <person name="Pitluck S."/>
            <person name="Brettin T."/>
            <person name="Bruce D."/>
            <person name="Han C."/>
            <person name="Tapia R."/>
            <person name="Gilna P."/>
            <person name="Kiss H."/>
            <person name="Schmutz J."/>
            <person name="Larimer F."/>
            <person name="Land M."/>
            <person name="Hauser L."/>
            <person name="Kyrpides N."/>
            <person name="Lykidis A."/>
            <person name="Richardson P."/>
        </authorList>
    </citation>
    <scope>NUCLEOTIDE SEQUENCE [LARGE SCALE GENOMIC DNA]</scope>
    <source>
        <strain evidence="3">OS217 / ATCC BAA-1090 / DSM 15013</strain>
    </source>
</reference>
<proteinExistence type="predicted"/>